<accession>A0A4R8LWU0</accession>
<protein>
    <submittedName>
        <fullName evidence="4">Poly-beta-1,6 N-acetyl-D-glucosamine export porin PgaA</fullName>
    </submittedName>
</protein>
<dbReference type="EMBL" id="SORE01000005">
    <property type="protein sequence ID" value="TDY52308.1"/>
    <property type="molecule type" value="Genomic_DNA"/>
</dbReference>
<dbReference type="InterPro" id="IPR049003">
    <property type="entry name" value="PgaA_barrel"/>
</dbReference>
<dbReference type="InterPro" id="IPR011990">
    <property type="entry name" value="TPR-like_helical_dom_sf"/>
</dbReference>
<evidence type="ECO:0000259" key="3">
    <source>
        <dbReference type="Pfam" id="PF21197"/>
    </source>
</evidence>
<evidence type="ECO:0000313" key="4">
    <source>
        <dbReference type="EMBL" id="TDY52308.1"/>
    </source>
</evidence>
<name>A0A4R8LWU0_9BURK</name>
<reference evidence="4 5" key="1">
    <citation type="submission" date="2019-03" db="EMBL/GenBank/DDBJ databases">
        <title>Genomic Encyclopedia of Type Strains, Phase III (KMG-III): the genomes of soil and plant-associated and newly described type strains.</title>
        <authorList>
            <person name="Whitman W."/>
        </authorList>
    </citation>
    <scope>NUCLEOTIDE SEQUENCE [LARGE SCALE GENOMIC DNA]</scope>
    <source>
        <strain evidence="4 5">LMG 29544</strain>
    </source>
</reference>
<dbReference type="GO" id="GO:1901515">
    <property type="term" value="F:poly-beta-1,6-N-acetyl-D-glucosamine transmembrane transporter activity"/>
    <property type="evidence" value="ECO:0007669"/>
    <property type="project" value="InterPro"/>
</dbReference>
<dbReference type="PROSITE" id="PS51257">
    <property type="entry name" value="PROKAR_LIPOPROTEIN"/>
    <property type="match status" value="1"/>
</dbReference>
<dbReference type="AlphaFoldDB" id="A0A4R8LWU0"/>
<dbReference type="SUPFAM" id="SSF48452">
    <property type="entry name" value="TPR-like"/>
    <property type="match status" value="2"/>
</dbReference>
<evidence type="ECO:0000313" key="5">
    <source>
        <dbReference type="Proteomes" id="UP000295509"/>
    </source>
</evidence>
<gene>
    <name evidence="4" type="ORF">BX592_105192</name>
</gene>
<dbReference type="NCBIfam" id="TIGR03939">
    <property type="entry name" value="PGA_TPR_OMP"/>
    <property type="match status" value="1"/>
</dbReference>
<evidence type="ECO:0000256" key="2">
    <source>
        <dbReference type="SAM" id="SignalP"/>
    </source>
</evidence>
<dbReference type="Gene3D" id="1.25.40.10">
    <property type="entry name" value="Tetratricopeptide repeat domain"/>
    <property type="match status" value="1"/>
</dbReference>
<proteinExistence type="predicted"/>
<dbReference type="InterPro" id="IPR023870">
    <property type="entry name" value="PGA_export_porin_PgaA"/>
</dbReference>
<feature type="chain" id="PRO_5020543901" evidence="2">
    <location>
        <begin position="44"/>
        <end position="753"/>
    </location>
</feature>
<keyword evidence="5" id="KW-1185">Reference proteome</keyword>
<dbReference type="RefSeq" id="WP_377681579.1">
    <property type="nucleotide sequence ID" value="NZ_JBHLUW010000027.1"/>
</dbReference>
<dbReference type="Pfam" id="PF21197">
    <property type="entry name" value="PgaA_barrel"/>
    <property type="match status" value="1"/>
</dbReference>
<organism evidence="4 5">
    <name type="scientific">Paraburkholderia rhizosphaerae</name>
    <dbReference type="NCBI Taxonomy" id="480658"/>
    <lineage>
        <taxon>Bacteria</taxon>
        <taxon>Pseudomonadati</taxon>
        <taxon>Pseudomonadota</taxon>
        <taxon>Betaproteobacteria</taxon>
        <taxon>Burkholderiales</taxon>
        <taxon>Burkholderiaceae</taxon>
        <taxon>Paraburkholderia</taxon>
    </lineage>
</organism>
<feature type="compositionally biased region" description="Pro residues" evidence="1">
    <location>
        <begin position="108"/>
        <end position="118"/>
    </location>
</feature>
<comment type="caution">
    <text evidence="4">The sequence shown here is derived from an EMBL/GenBank/DDBJ whole genome shotgun (WGS) entry which is preliminary data.</text>
</comment>
<sequence length="753" mass="82094">MNAQPKRLYAVLAQPKRLHPANCITLAACAPVMLLFLSSVCSAMEADNGGSREPNDVAEAPSITQTPTIAQPIQQAQQPAEQMPEPQTQQPAQPATQPATPDQQTPGQPAPAATPAPPTGAGGAQSASALRTEVFGLATGGGAVQALEEAKARPDVFTPVDIAQLEELSIRQQVRGGRDKARAMTSPDRFDGIDSALKAADNLEARLPDTPEYQQVRYALAGDRVVAYAGRGEMEKAVTSYVSIPADQPISVEALASAGEAYSYLNEPGKAEVAYRRAIQQQAAASTDVATRGYQYGARTRPIDLREGLFYALTDQNKFVEAGKVLDDIAASLPPPNQVRPWDLANDDYLRLNRLRAQYLIYVGQTDAGLAELKRLEEQVPFSAEVRNAEADAQLGKGRNRLAKDMYVAALNDHPDNIEALAGLGRTSLNTGDYANATAINTAFGNTFPENGSVRNFKRDYDAWRAPTVSTELTGEHGAAAIADEQFTADTYIYSPPIYDYWRVFGHNFYEWALTDIGRLQRIRNGIGADFRRGPLTVQGEVSRSTGGDGRTGGNGQVEYAINDFFKATAGFDSDANDLPSKAYVAHIWGRTGQVAFTYTDGDRRSADIGYNIGRYSDENFHQEFTVGGSQRLFTFPNQQINGTLRFGTSSNTLQNTPYFSPSRDYSAEVGMSHQWAIWRSGERSLLQRFYISGGAYNQRGFGTSGFWAARLEHAWTFHHDITLTYGIGVGRHAYDGEQELSETAYVLLTVPF</sequence>
<feature type="domain" description="PgaA membrane beta barrel" evidence="3">
    <location>
        <begin position="480"/>
        <end position="741"/>
    </location>
</feature>
<feature type="signal peptide" evidence="2">
    <location>
        <begin position="1"/>
        <end position="43"/>
    </location>
</feature>
<evidence type="ECO:0000256" key="1">
    <source>
        <dbReference type="SAM" id="MobiDB-lite"/>
    </source>
</evidence>
<keyword evidence="2" id="KW-0732">Signal</keyword>
<dbReference type="Proteomes" id="UP000295509">
    <property type="component" value="Unassembled WGS sequence"/>
</dbReference>
<feature type="region of interest" description="Disordered" evidence="1">
    <location>
        <begin position="72"/>
        <end position="127"/>
    </location>
</feature>
<feature type="compositionally biased region" description="Low complexity" evidence="1">
    <location>
        <begin position="72"/>
        <end position="107"/>
    </location>
</feature>